<accession>A0A5Q0MGT7</accession>
<proteinExistence type="predicted"/>
<dbReference type="EMBL" id="CP045644">
    <property type="protein sequence ID" value="QFZ87662.1"/>
    <property type="molecule type" value="Genomic_DNA"/>
</dbReference>
<gene>
    <name evidence="2" type="ORF">GFK26_19500</name>
</gene>
<evidence type="ECO:0008006" key="4">
    <source>
        <dbReference type="Google" id="ProtNLM"/>
    </source>
</evidence>
<reference evidence="2 3" key="1">
    <citation type="submission" date="2019-10" db="EMBL/GenBank/DDBJ databases">
        <title>Complete genome sequence of Variovorax paradoxus 5C-2.</title>
        <authorList>
            <person name="Gogoleva N.E."/>
            <person name="Balkin A.S."/>
        </authorList>
    </citation>
    <scope>NUCLEOTIDE SEQUENCE [LARGE SCALE GENOMIC DNA]</scope>
    <source>
        <strain evidence="2 3">5C-2</strain>
    </source>
</reference>
<keyword evidence="1" id="KW-0732">Signal</keyword>
<feature type="chain" id="PRO_5024839246" description="Tetratricopeptide repeat protein" evidence="1">
    <location>
        <begin position="26"/>
        <end position="393"/>
    </location>
</feature>
<evidence type="ECO:0000256" key="1">
    <source>
        <dbReference type="SAM" id="SignalP"/>
    </source>
</evidence>
<dbReference type="AlphaFoldDB" id="A0A5Q0MGT7"/>
<feature type="signal peptide" evidence="1">
    <location>
        <begin position="1"/>
        <end position="25"/>
    </location>
</feature>
<evidence type="ECO:0000313" key="2">
    <source>
        <dbReference type="EMBL" id="QFZ87662.1"/>
    </source>
</evidence>
<dbReference type="SUPFAM" id="SSF48452">
    <property type="entry name" value="TPR-like"/>
    <property type="match status" value="1"/>
</dbReference>
<dbReference type="Proteomes" id="UP000326780">
    <property type="component" value="Chromosome"/>
</dbReference>
<organism evidence="2 3">
    <name type="scientific">Variovorax paradoxus</name>
    <dbReference type="NCBI Taxonomy" id="34073"/>
    <lineage>
        <taxon>Bacteria</taxon>
        <taxon>Pseudomonadati</taxon>
        <taxon>Pseudomonadota</taxon>
        <taxon>Betaproteobacteria</taxon>
        <taxon>Burkholderiales</taxon>
        <taxon>Comamonadaceae</taxon>
        <taxon>Variovorax</taxon>
    </lineage>
</organism>
<evidence type="ECO:0000313" key="3">
    <source>
        <dbReference type="Proteomes" id="UP000326780"/>
    </source>
</evidence>
<name>A0A5Q0MGT7_VARPD</name>
<dbReference type="Gene3D" id="1.25.40.10">
    <property type="entry name" value="Tetratricopeptide repeat domain"/>
    <property type="match status" value="1"/>
</dbReference>
<dbReference type="InterPro" id="IPR011990">
    <property type="entry name" value="TPR-like_helical_dom_sf"/>
</dbReference>
<sequence>MLPASAWRAGAAVLAMAAAMASAGAAPRVPADDNEVVESLPTVAGWSREARAMRRELQQRPTDAAVAIAAAARYLELARSQGDARYAGHAMGALAHWAALPPSATPPAVLVMRATIAQFLHDFDGAEMLLKAALARQPSNAQALITLATIYRVRGRYDDSDAACRALGRVGPALYGLACMAENAGLRGNHGEARDALKTLLEAPSLQAREQAGTRQWLLTSLAEIEELAGRPAEAGVAYRLALRAERSGYLLLAYSDYLQRAGRSREIPALLDTEARSDAVLLRMAIAARGLEGARTATAAAELKARFDAAAERPGTGAVHAREEAMFALDVEGDARRALDLARLNVQLQREPIDLLLFARAAVAAKDEPARAEVRALVRQIGLRDARVDALL</sequence>
<protein>
    <recommendedName>
        <fullName evidence="4">Tetratricopeptide repeat protein</fullName>
    </recommendedName>
</protein>
<dbReference type="Pfam" id="PF14559">
    <property type="entry name" value="TPR_19"/>
    <property type="match status" value="1"/>
</dbReference>